<dbReference type="InterPro" id="IPR039421">
    <property type="entry name" value="Type_1_exporter"/>
</dbReference>
<dbReference type="GO" id="GO:0010328">
    <property type="term" value="F:auxin influx transmembrane transporter activity"/>
    <property type="evidence" value="ECO:0007669"/>
    <property type="project" value="UniProtKB-ARBA"/>
</dbReference>
<evidence type="ECO:0000256" key="11">
    <source>
        <dbReference type="SAM" id="MobiDB-lite"/>
    </source>
</evidence>
<dbReference type="PANTHER" id="PTHR43394:SF11">
    <property type="entry name" value="ATP-BINDING CASSETTE TRANSPORTER"/>
    <property type="match status" value="1"/>
</dbReference>
<dbReference type="PROSITE" id="PS00211">
    <property type="entry name" value="ABC_TRANSPORTER_1"/>
    <property type="match status" value="1"/>
</dbReference>
<dbReference type="Pfam" id="PF00005">
    <property type="entry name" value="ABC_tran"/>
    <property type="match status" value="2"/>
</dbReference>
<feature type="transmembrane region" description="Helical" evidence="12">
    <location>
        <begin position="265"/>
        <end position="284"/>
    </location>
</feature>
<dbReference type="GO" id="GO:0015421">
    <property type="term" value="F:ABC-type oligopeptide transporter activity"/>
    <property type="evidence" value="ECO:0007669"/>
    <property type="project" value="TreeGrafter"/>
</dbReference>
<dbReference type="Pfam" id="PF00664">
    <property type="entry name" value="ABC_membrane"/>
    <property type="match status" value="2"/>
</dbReference>
<dbReference type="GO" id="GO:0005886">
    <property type="term" value="C:plasma membrane"/>
    <property type="evidence" value="ECO:0007669"/>
    <property type="project" value="UniProtKB-SubCell"/>
</dbReference>
<dbReference type="InterPro" id="IPR027417">
    <property type="entry name" value="P-loop_NTPase"/>
</dbReference>
<evidence type="ECO:0000256" key="9">
    <source>
        <dbReference type="ARBA" id="ARBA00023136"/>
    </source>
</evidence>
<dbReference type="CDD" id="cd18577">
    <property type="entry name" value="ABC_6TM_Pgp_ABCB1_D1_like"/>
    <property type="match status" value="1"/>
</dbReference>
<dbReference type="Gene3D" id="3.40.50.300">
    <property type="entry name" value="P-loop containing nucleotide triphosphate hydrolases"/>
    <property type="match status" value="2"/>
</dbReference>
<comment type="caution">
    <text evidence="15">The sequence shown here is derived from an EMBL/GenBank/DDBJ whole genome shotgun (WGS) entry which is preliminary data.</text>
</comment>
<dbReference type="PROSITE" id="PS50893">
    <property type="entry name" value="ABC_TRANSPORTER_2"/>
    <property type="match status" value="2"/>
</dbReference>
<feature type="transmembrane region" description="Helical" evidence="12">
    <location>
        <begin position="892"/>
        <end position="909"/>
    </location>
</feature>
<reference evidence="15" key="2">
    <citation type="journal article" date="2024" name="Plant">
        <title>Genomic evolution and insights into agronomic trait innovations of Sesamum species.</title>
        <authorList>
            <person name="Miao H."/>
            <person name="Wang L."/>
            <person name="Qu L."/>
            <person name="Liu H."/>
            <person name="Sun Y."/>
            <person name="Le M."/>
            <person name="Wang Q."/>
            <person name="Wei S."/>
            <person name="Zheng Y."/>
            <person name="Lin W."/>
            <person name="Duan Y."/>
            <person name="Cao H."/>
            <person name="Xiong S."/>
            <person name="Wang X."/>
            <person name="Wei L."/>
            <person name="Li C."/>
            <person name="Ma Q."/>
            <person name="Ju M."/>
            <person name="Zhao R."/>
            <person name="Li G."/>
            <person name="Mu C."/>
            <person name="Tian Q."/>
            <person name="Mei H."/>
            <person name="Zhang T."/>
            <person name="Gao T."/>
            <person name="Zhang H."/>
        </authorList>
    </citation>
    <scope>NUCLEOTIDE SEQUENCE</scope>
    <source>
        <strain evidence="15">KEN8</strain>
    </source>
</reference>
<dbReference type="EMBL" id="JACGWM010000012">
    <property type="protein sequence ID" value="KAL0336915.1"/>
    <property type="molecule type" value="Genomic_DNA"/>
</dbReference>
<evidence type="ECO:0000256" key="12">
    <source>
        <dbReference type="SAM" id="Phobius"/>
    </source>
</evidence>
<feature type="transmembrane region" description="Helical" evidence="12">
    <location>
        <begin position="787"/>
        <end position="812"/>
    </location>
</feature>
<comment type="similarity">
    <text evidence="2">Belongs to the ABC transporter superfamily. ABCB family. Multidrug resistance exporter (TC 3.A.1.201) subfamily.</text>
</comment>
<gene>
    <name evidence="15" type="ORF">Scaly_1966600</name>
</gene>
<dbReference type="GO" id="GO:0048443">
    <property type="term" value="P:stamen development"/>
    <property type="evidence" value="ECO:0007669"/>
    <property type="project" value="UniProtKB-ARBA"/>
</dbReference>
<dbReference type="GO" id="GO:0009637">
    <property type="term" value="P:response to blue light"/>
    <property type="evidence" value="ECO:0007669"/>
    <property type="project" value="UniProtKB-ARBA"/>
</dbReference>
<feature type="compositionally biased region" description="Low complexity" evidence="11">
    <location>
        <begin position="699"/>
        <end position="718"/>
    </location>
</feature>
<dbReference type="FunFam" id="1.20.1560.10:FF:000029">
    <property type="entry name" value="ABC transporter B family member 1"/>
    <property type="match status" value="1"/>
</dbReference>
<accession>A0AAW2MZJ4</accession>
<dbReference type="GO" id="GO:0010329">
    <property type="term" value="F:auxin efflux transmembrane transporter activity"/>
    <property type="evidence" value="ECO:0007669"/>
    <property type="project" value="UniProtKB-ARBA"/>
</dbReference>
<evidence type="ECO:0000256" key="10">
    <source>
        <dbReference type="ARBA" id="ARBA00023180"/>
    </source>
</evidence>
<dbReference type="SMART" id="SM00382">
    <property type="entry name" value="AAA"/>
    <property type="match status" value="2"/>
</dbReference>
<dbReference type="InterPro" id="IPR036640">
    <property type="entry name" value="ABC1_TM_sf"/>
</dbReference>
<evidence type="ECO:0000313" key="15">
    <source>
        <dbReference type="EMBL" id="KAL0336915.1"/>
    </source>
</evidence>
<feature type="domain" description="ABC transporter" evidence="13">
    <location>
        <begin position="1071"/>
        <end position="1307"/>
    </location>
</feature>
<dbReference type="GO" id="GO:0009733">
    <property type="term" value="P:response to auxin"/>
    <property type="evidence" value="ECO:0007669"/>
    <property type="project" value="UniProtKB-ARBA"/>
</dbReference>
<keyword evidence="5" id="KW-0677">Repeat</keyword>
<evidence type="ECO:0000256" key="7">
    <source>
        <dbReference type="ARBA" id="ARBA00022840"/>
    </source>
</evidence>
<dbReference type="GO" id="GO:0090374">
    <property type="term" value="P:oligopeptide export from mitochondrion"/>
    <property type="evidence" value="ECO:0007669"/>
    <property type="project" value="TreeGrafter"/>
</dbReference>
<proteinExistence type="inferred from homology"/>
<feature type="transmembrane region" description="Helical" evidence="12">
    <location>
        <begin position="110"/>
        <end position="131"/>
    </location>
</feature>
<keyword evidence="7" id="KW-0067">ATP-binding</keyword>
<evidence type="ECO:0000256" key="2">
    <source>
        <dbReference type="ARBA" id="ARBA00007577"/>
    </source>
</evidence>
<dbReference type="InterPro" id="IPR003593">
    <property type="entry name" value="AAA+_ATPase"/>
</dbReference>
<feature type="compositionally biased region" description="Basic and acidic residues" evidence="11">
    <location>
        <begin position="77"/>
        <end position="88"/>
    </location>
</feature>
<dbReference type="GO" id="GO:1900459">
    <property type="term" value="P:positive regulation of brassinosteroid mediated signaling pathway"/>
    <property type="evidence" value="ECO:0007669"/>
    <property type="project" value="UniProtKB-ARBA"/>
</dbReference>
<dbReference type="SUPFAM" id="SSF90123">
    <property type="entry name" value="ABC transporter transmembrane region"/>
    <property type="match status" value="2"/>
</dbReference>
<feature type="transmembrane region" description="Helical" evidence="12">
    <location>
        <begin position="341"/>
        <end position="361"/>
    </location>
</feature>
<dbReference type="FunFam" id="3.40.50.300:FF:000066">
    <property type="entry name" value="ABC transporter B family member 1"/>
    <property type="match status" value="1"/>
</dbReference>
<feature type="transmembrane region" description="Helical" evidence="12">
    <location>
        <begin position="373"/>
        <end position="391"/>
    </location>
</feature>
<dbReference type="GO" id="GO:0009958">
    <property type="term" value="P:positive gravitropism"/>
    <property type="evidence" value="ECO:0007669"/>
    <property type="project" value="UniProtKB-ARBA"/>
</dbReference>
<dbReference type="GO" id="GO:0005743">
    <property type="term" value="C:mitochondrial inner membrane"/>
    <property type="evidence" value="ECO:0007669"/>
    <property type="project" value="TreeGrafter"/>
</dbReference>
<dbReference type="FunFam" id="1.20.1560.10:FF:000009">
    <property type="entry name" value="ABC transporter B family member 1"/>
    <property type="match status" value="1"/>
</dbReference>
<feature type="region of interest" description="Disordered" evidence="11">
    <location>
        <begin position="698"/>
        <end position="721"/>
    </location>
</feature>
<dbReference type="GO" id="GO:0016887">
    <property type="term" value="F:ATP hydrolysis activity"/>
    <property type="evidence" value="ECO:0007669"/>
    <property type="project" value="InterPro"/>
</dbReference>
<dbReference type="InterPro" id="IPR017871">
    <property type="entry name" value="ABC_transporter-like_CS"/>
</dbReference>
<dbReference type="CDD" id="cd18578">
    <property type="entry name" value="ABC_6TM_Pgp_ABCB1_D2_like"/>
    <property type="match status" value="1"/>
</dbReference>
<dbReference type="GO" id="GO:0043481">
    <property type="term" value="P:anthocyanin accumulation in tissues in response to UV light"/>
    <property type="evidence" value="ECO:0007669"/>
    <property type="project" value="UniProtKB-ARBA"/>
</dbReference>
<evidence type="ECO:0000256" key="4">
    <source>
        <dbReference type="ARBA" id="ARBA00022692"/>
    </source>
</evidence>
<dbReference type="FunFam" id="1.20.1560.10:FF:000033">
    <property type="entry name" value="ABC transporter B family member 19"/>
    <property type="match status" value="1"/>
</dbReference>
<dbReference type="GO" id="GO:0009640">
    <property type="term" value="P:photomorphogenesis"/>
    <property type="evidence" value="ECO:0007669"/>
    <property type="project" value="UniProtKB-ARBA"/>
</dbReference>
<feature type="domain" description="ABC transporter" evidence="13">
    <location>
        <begin position="437"/>
        <end position="687"/>
    </location>
</feature>
<feature type="transmembrane region" description="Helical" evidence="12">
    <location>
        <begin position="158"/>
        <end position="182"/>
    </location>
</feature>
<name>A0AAW2MZJ4_9LAMI</name>
<feature type="transmembrane region" description="Helical" evidence="12">
    <location>
        <begin position="749"/>
        <end position="775"/>
    </location>
</feature>
<feature type="transmembrane region" description="Helical" evidence="12">
    <location>
        <begin position="977"/>
        <end position="997"/>
    </location>
</feature>
<feature type="transmembrane region" description="Helical" evidence="12">
    <location>
        <begin position="868"/>
        <end position="886"/>
    </location>
</feature>
<reference evidence="15" key="1">
    <citation type="submission" date="2020-06" db="EMBL/GenBank/DDBJ databases">
        <authorList>
            <person name="Li T."/>
            <person name="Hu X."/>
            <person name="Zhang T."/>
            <person name="Song X."/>
            <person name="Zhang H."/>
            <person name="Dai N."/>
            <person name="Sheng W."/>
            <person name="Hou X."/>
            <person name="Wei L."/>
        </authorList>
    </citation>
    <scope>NUCLEOTIDE SEQUENCE</scope>
    <source>
        <strain evidence="15">KEN8</strain>
        <tissue evidence="15">Leaf</tissue>
    </source>
</reference>
<evidence type="ECO:0000256" key="3">
    <source>
        <dbReference type="ARBA" id="ARBA00022448"/>
    </source>
</evidence>
<organism evidence="15">
    <name type="scientific">Sesamum calycinum</name>
    <dbReference type="NCBI Taxonomy" id="2727403"/>
    <lineage>
        <taxon>Eukaryota</taxon>
        <taxon>Viridiplantae</taxon>
        <taxon>Streptophyta</taxon>
        <taxon>Embryophyta</taxon>
        <taxon>Tracheophyta</taxon>
        <taxon>Spermatophyta</taxon>
        <taxon>Magnoliopsida</taxon>
        <taxon>eudicotyledons</taxon>
        <taxon>Gunneridae</taxon>
        <taxon>Pentapetalae</taxon>
        <taxon>asterids</taxon>
        <taxon>lamiids</taxon>
        <taxon>Lamiales</taxon>
        <taxon>Pedaliaceae</taxon>
        <taxon>Sesamum</taxon>
    </lineage>
</organism>
<dbReference type="PROSITE" id="PS50929">
    <property type="entry name" value="ABC_TM1F"/>
    <property type="match status" value="2"/>
</dbReference>
<dbReference type="SUPFAM" id="SSF52540">
    <property type="entry name" value="P-loop containing nucleoside triphosphate hydrolases"/>
    <property type="match status" value="2"/>
</dbReference>
<dbReference type="GO" id="GO:0008361">
    <property type="term" value="P:regulation of cell size"/>
    <property type="evidence" value="ECO:0007669"/>
    <property type="project" value="UniProtKB-ARBA"/>
</dbReference>
<dbReference type="GO" id="GO:0009741">
    <property type="term" value="P:response to brassinosteroid"/>
    <property type="evidence" value="ECO:0007669"/>
    <property type="project" value="UniProtKB-ARBA"/>
</dbReference>
<dbReference type="InterPro" id="IPR003439">
    <property type="entry name" value="ABC_transporter-like_ATP-bd"/>
</dbReference>
<feature type="region of interest" description="Disordered" evidence="11">
    <location>
        <begin position="27"/>
        <end position="93"/>
    </location>
</feature>
<dbReference type="PANTHER" id="PTHR43394">
    <property type="entry name" value="ATP-DEPENDENT PERMEASE MDL1, MITOCHONDRIAL"/>
    <property type="match status" value="1"/>
</dbReference>
<dbReference type="CDD" id="cd03249">
    <property type="entry name" value="ABC_MTABC3_MDL1_MDL2"/>
    <property type="match status" value="2"/>
</dbReference>
<keyword evidence="4 12" id="KW-0812">Transmembrane</keyword>
<evidence type="ECO:0000259" key="13">
    <source>
        <dbReference type="PROSITE" id="PS50893"/>
    </source>
</evidence>
<evidence type="ECO:0000256" key="5">
    <source>
        <dbReference type="ARBA" id="ARBA00022737"/>
    </source>
</evidence>
<feature type="transmembrane region" description="Helical" evidence="12">
    <location>
        <begin position="238"/>
        <end position="259"/>
    </location>
</feature>
<keyword evidence="6" id="KW-0547">Nucleotide-binding</keyword>
<comment type="subcellular location">
    <subcellularLocation>
        <location evidence="1">Cell membrane</location>
        <topology evidence="1">Multi-pass membrane protein</topology>
    </subcellularLocation>
</comment>
<feature type="transmembrane region" description="Helical" evidence="12">
    <location>
        <begin position="1009"/>
        <end position="1030"/>
    </location>
</feature>
<feature type="compositionally biased region" description="Low complexity" evidence="11">
    <location>
        <begin position="27"/>
        <end position="42"/>
    </location>
</feature>
<feature type="domain" description="ABC transmembrane type-1" evidence="14">
    <location>
        <begin position="753"/>
        <end position="1035"/>
    </location>
</feature>
<dbReference type="GO" id="GO:0009926">
    <property type="term" value="P:auxin polar transport"/>
    <property type="evidence" value="ECO:0007669"/>
    <property type="project" value="UniProtKB-ARBA"/>
</dbReference>
<sequence>MTQDCEEIKTIEQWRWSELQGLELVVSSNSENSEENNNSSSVKSHDHINGKDASAAQEEDSVERRETEAAMEVSTSGEKKDGGGELEKPGSPPPSVGFGELFRFADGLDYVLMTIGTVGAVVHGSSLPLFLRFFADLVNSFGSNANNVDKMTQEVLKYAFYFLIVGAAIWASSWAEISCWMWTGERQSTKIRIKYLEAALNQDIEFFDTEVRTSDVVFAINTEAVMVQDAISEKLGNFLHYMATFVSGFVVGFTAVWQLALVTLAVVPLIAVIGAIHTVTLAKLSGKSQEALSQAGNIAEQTIVQIRTVLAFVGESRALQAYSAALKVAQKNGYRSGFAKGMGLGATYFTVFCCYALLLWYGGYLVRHHFTNGGLAIATMFAVMIGGLALGQSAPSMAAFAKARVAAAKIFRIIDHKPGVERNSESGLELESITGQLELKNVDFAYPSRPETRVLNNFSLLKTIALVGSSGSGKSTVVSLIERFYDPPSGQVLLDGHDIKTLKLRWLRQQIGLVSQEPALFATTIKENILLGRPDASLIEIEEASRVANAHFFIVKLPDGYDTQILLFAWEVNMGIKNPLIYRLGEGIATIGWSEAANSYSKGNAQEPAILLLDEATSALDSESEKLVQEALDRFMIGRTTLVIAHRLSTIRKADLVAVLQQGSVSEIGTHDELIAKGENGFYAKLIRMQEAAHEASLSNARKSSARPSSARNSVSSPIITRNSSYGRSPYSRRLSDFSTSDFSLSMDAAYTSSVICGSLSAFFAYVLSAVLSVYYNPDHAYMIREIAKYCYLLIGVSSAALIFNTLQHFFWDVVGENLTKRVREKMLVAVLKNEMAWFDREENESSRIAARLALDANNVRSAIGDRISVIMQNSALMLVACTAGFVLQWRLALVLIAVFPVVVAATVLQKMFMNGFSGDLEAAHSKATQLAGEAVANVRTVAAFNSESKIVGLFTSSLHPPLSRCFWKGQIAGSGYGIAQFLLYASYALGLWYASWLVKHGISDFSKTIRVFMVLMVSANGAAETLTLAPDFIKGGRAMRSVFELLDRRTEIEPDDPDATIIPDRLRGEVEFKHVDFSYPTRPDIAIFRDLSLRARAGKTLALVGPSGCGKSSVISLIQRFYEPSSGRVIIDGKDIRKYNLKSLRRHIAVVPQEPCLFATTIYENIAYGHESATESEITEAATLANAHKFISSLPDGYKTFVGERGVQLSGGQKQRIAIARAFLRKAEIMLLDEATSALDAESERCIQEALDRACAGKTTILVAHRLSTIRSAHVIAVLDDGKVAEQGSHSHLLKSYPDGIYARMIQLQRFSHGQAVSMVASAGSSSSGRHQDREVQ</sequence>
<dbReference type="GO" id="GO:0005524">
    <property type="term" value="F:ATP binding"/>
    <property type="evidence" value="ECO:0007669"/>
    <property type="project" value="UniProtKB-KW"/>
</dbReference>
<dbReference type="InterPro" id="IPR011527">
    <property type="entry name" value="ABC1_TM_dom"/>
</dbReference>
<keyword evidence="3" id="KW-0813">Transport</keyword>
<evidence type="ECO:0000256" key="6">
    <source>
        <dbReference type="ARBA" id="ARBA00022741"/>
    </source>
</evidence>
<keyword evidence="8 12" id="KW-1133">Transmembrane helix</keyword>
<evidence type="ECO:0000259" key="14">
    <source>
        <dbReference type="PROSITE" id="PS50929"/>
    </source>
</evidence>
<evidence type="ECO:0000256" key="8">
    <source>
        <dbReference type="ARBA" id="ARBA00022989"/>
    </source>
</evidence>
<feature type="domain" description="ABC transmembrane type-1" evidence="14">
    <location>
        <begin position="115"/>
        <end position="402"/>
    </location>
</feature>
<keyword evidence="9 12" id="KW-0472">Membrane</keyword>
<keyword evidence="10" id="KW-0325">Glycoprotein</keyword>
<dbReference type="FunFam" id="3.40.50.300:FF:001683">
    <property type="entry name" value="ABC transporter B family member 20"/>
    <property type="match status" value="1"/>
</dbReference>
<evidence type="ECO:0000256" key="1">
    <source>
        <dbReference type="ARBA" id="ARBA00004651"/>
    </source>
</evidence>
<protein>
    <submittedName>
        <fullName evidence="15">ABC transporter B family member 1</fullName>
    </submittedName>
</protein>
<dbReference type="Gene3D" id="1.20.1560.10">
    <property type="entry name" value="ABC transporter type 1, transmembrane domain"/>
    <property type="match status" value="2"/>
</dbReference>